<keyword evidence="1" id="KW-0472">Membrane</keyword>
<sequence>MAAETTVVPFASLPSCAAQCGILYDVNGACVPPAVATADAGTYDACFCKDARLAAYSSTTAGPCDSACAATPDALGSIQGWYTSFCANQGAVQTGTTTGTSTATGTSSAGSGNSNSGGGTWLSTHYQWVIFLVIVVVAIAGIWIGCCIWRRHYLRKRDRQYALGKRLAHATESGRVVPNASNAGSVHVPGAGLFNPAPLSAAGIYDEEKLARKQSKKERKKWNVTQRT</sequence>
<protein>
    <recommendedName>
        <fullName evidence="4">Integral membrane protein</fullName>
    </recommendedName>
</protein>
<keyword evidence="1" id="KW-0812">Transmembrane</keyword>
<dbReference type="OrthoDB" id="5426355at2759"/>
<dbReference type="Proteomes" id="UP000182658">
    <property type="component" value="Unassembled WGS sequence"/>
</dbReference>
<evidence type="ECO:0000256" key="1">
    <source>
        <dbReference type="SAM" id="Phobius"/>
    </source>
</evidence>
<keyword evidence="3" id="KW-1185">Reference proteome</keyword>
<proteinExistence type="predicted"/>
<evidence type="ECO:0008006" key="4">
    <source>
        <dbReference type="Google" id="ProtNLM"/>
    </source>
</evidence>
<feature type="transmembrane region" description="Helical" evidence="1">
    <location>
        <begin position="128"/>
        <end position="149"/>
    </location>
</feature>
<evidence type="ECO:0000313" key="2">
    <source>
        <dbReference type="EMBL" id="OIW34743.1"/>
    </source>
</evidence>
<keyword evidence="1" id="KW-1133">Transmembrane helix</keyword>
<evidence type="ECO:0000313" key="3">
    <source>
        <dbReference type="Proteomes" id="UP000182658"/>
    </source>
</evidence>
<reference evidence="2 3" key="1">
    <citation type="submission" date="2016-10" db="EMBL/GenBank/DDBJ databases">
        <title>Draft genome sequence of Coniochaeta ligniaria NRRL30616, a lignocellulolytic fungus for bioabatement of inhibitors in plant biomass hydrolysates.</title>
        <authorList>
            <consortium name="DOE Joint Genome Institute"/>
            <person name="Jimenez D.J."/>
            <person name="Hector R.E."/>
            <person name="Riley R."/>
            <person name="Sun H."/>
            <person name="Grigoriev I.V."/>
            <person name="Van Elsas J.D."/>
            <person name="Nichols N.N."/>
        </authorList>
    </citation>
    <scope>NUCLEOTIDE SEQUENCE [LARGE SCALE GENOMIC DNA]</scope>
    <source>
        <strain evidence="2 3">NRRL 30616</strain>
    </source>
</reference>
<name>A0A1J7J3S6_9PEZI</name>
<dbReference type="AlphaFoldDB" id="A0A1J7J3S6"/>
<dbReference type="InParanoid" id="A0A1J7J3S6"/>
<dbReference type="EMBL" id="KV875093">
    <property type="protein sequence ID" value="OIW34743.1"/>
    <property type="molecule type" value="Genomic_DNA"/>
</dbReference>
<organism evidence="2 3">
    <name type="scientific">Coniochaeta ligniaria NRRL 30616</name>
    <dbReference type="NCBI Taxonomy" id="1408157"/>
    <lineage>
        <taxon>Eukaryota</taxon>
        <taxon>Fungi</taxon>
        <taxon>Dikarya</taxon>
        <taxon>Ascomycota</taxon>
        <taxon>Pezizomycotina</taxon>
        <taxon>Sordariomycetes</taxon>
        <taxon>Sordariomycetidae</taxon>
        <taxon>Coniochaetales</taxon>
        <taxon>Coniochaetaceae</taxon>
        <taxon>Coniochaeta</taxon>
    </lineage>
</organism>
<accession>A0A1J7J3S6</accession>
<gene>
    <name evidence="2" type="ORF">CONLIGDRAFT_20345</name>
</gene>